<reference evidence="5" key="2">
    <citation type="journal article" date="2023" name="Science">
        <title>Genomic signatures of disease resistance in endangered staghorn corals.</title>
        <authorList>
            <person name="Vollmer S.V."/>
            <person name="Selwyn J.D."/>
            <person name="Despard B.A."/>
            <person name="Roesel C.L."/>
        </authorList>
    </citation>
    <scope>NUCLEOTIDE SEQUENCE</scope>
    <source>
        <strain evidence="5">K2</strain>
    </source>
</reference>
<evidence type="ECO:0000313" key="6">
    <source>
        <dbReference type="Proteomes" id="UP001249851"/>
    </source>
</evidence>
<gene>
    <name evidence="5" type="ORF">P5673_008587</name>
</gene>
<dbReference type="SUPFAM" id="SSF109779">
    <property type="entry name" value="Domain from hypothetical 2610208m17rik protein"/>
    <property type="match status" value="1"/>
</dbReference>
<protein>
    <submittedName>
        <fullName evidence="5">Axin interactor</fullName>
    </submittedName>
</protein>
<reference evidence="5" key="1">
    <citation type="journal article" date="2023" name="G3 (Bethesda)">
        <title>Whole genome assembly and annotation of the endangered Caribbean coral Acropora cervicornis.</title>
        <authorList>
            <person name="Selwyn J.D."/>
            <person name="Vollmer S.V."/>
        </authorList>
    </citation>
    <scope>NUCLEOTIDE SEQUENCE</scope>
    <source>
        <strain evidence="5">K2</strain>
    </source>
</reference>
<proteinExistence type="inferred from homology"/>
<dbReference type="PANTHER" id="PTHR28654:SF1">
    <property type="entry name" value="AXIN INTERACTOR, DORSALIZATION-ASSOCIATED PROTEIN"/>
    <property type="match status" value="1"/>
</dbReference>
<evidence type="ECO:0000256" key="2">
    <source>
        <dbReference type="ARBA" id="ARBA00022473"/>
    </source>
</evidence>
<keyword evidence="6" id="KW-1185">Reference proteome</keyword>
<organism evidence="5 6">
    <name type="scientific">Acropora cervicornis</name>
    <name type="common">Staghorn coral</name>
    <dbReference type="NCBI Taxonomy" id="6130"/>
    <lineage>
        <taxon>Eukaryota</taxon>
        <taxon>Metazoa</taxon>
        <taxon>Cnidaria</taxon>
        <taxon>Anthozoa</taxon>
        <taxon>Hexacorallia</taxon>
        <taxon>Scleractinia</taxon>
        <taxon>Astrocoeniina</taxon>
        <taxon>Acroporidae</taxon>
        <taxon>Acropora</taxon>
    </lineage>
</organism>
<dbReference type="EMBL" id="JARQWQ010000014">
    <property type="protein sequence ID" value="KAK2567723.1"/>
    <property type="molecule type" value="Genomic_DNA"/>
</dbReference>
<dbReference type="PROSITE" id="PS51911">
    <property type="entry name" value="C2_AIDA"/>
    <property type="match status" value="1"/>
</dbReference>
<dbReference type="AlphaFoldDB" id="A0AAD9VAV1"/>
<keyword evidence="2" id="KW-0217">Developmental protein</keyword>
<dbReference type="Gene3D" id="1.20.120.360">
    <property type="entry name" value="Axin interactor, dorsalization-associated protein, N-terminal domain"/>
    <property type="match status" value="1"/>
</dbReference>
<dbReference type="InterPro" id="IPR025939">
    <property type="entry name" value="Aida_C"/>
</dbReference>
<dbReference type="InterPro" id="IPR023421">
    <property type="entry name" value="AIDA_N"/>
</dbReference>
<evidence type="ECO:0000259" key="4">
    <source>
        <dbReference type="PROSITE" id="PS51911"/>
    </source>
</evidence>
<dbReference type="GO" id="GO:0035091">
    <property type="term" value="F:phosphatidylinositol binding"/>
    <property type="evidence" value="ECO:0007669"/>
    <property type="project" value="TreeGrafter"/>
</dbReference>
<sequence length="294" mass="33771">MTEKSRIVNQWCVYFDKGRDFDSWGQLVEAAEEYSRLARDIGRYCLRGNDIFQTDQKKLMSKILACLEKRSKTLLSTQTRDDEISFDDIRKVGEVLRNLNTGWSGPFPVRVEEPKTSNSNDSSVLYGEENGTDFVDAVAKGGTLLPRIPYEEGFHRLVVRIDQIGLKDAHVYLNPFFTVSVKDANSVNVTPPQDTPISNRKDGKFINFGVEVEIQKPIEKLPRGTAIFFEFKHYKPKKDIVSTKCFSFIEQDEIKPGPACIELYQKPTDFHRKRLNLLTQKPLYLHITLNILDD</sequence>
<dbReference type="Pfam" id="PF14186">
    <property type="entry name" value="Aida_C2"/>
    <property type="match status" value="1"/>
</dbReference>
<dbReference type="InterPro" id="IPR035892">
    <property type="entry name" value="C2_domain_sf"/>
</dbReference>
<accession>A0AAD9VAV1</accession>
<dbReference type="Proteomes" id="UP001249851">
    <property type="component" value="Unassembled WGS sequence"/>
</dbReference>
<comment type="similarity">
    <text evidence="1">Belongs to the AIDA family.</text>
</comment>
<dbReference type="PANTHER" id="PTHR28654">
    <property type="entry name" value="AXIN INTERACTOR, DORSALIZATION-ASSOCIATED PROTEIN"/>
    <property type="match status" value="1"/>
</dbReference>
<comment type="caution">
    <text evidence="5">The sequence shown here is derived from an EMBL/GenBank/DDBJ whole genome shotgun (WGS) entry which is preliminary data.</text>
</comment>
<dbReference type="InterPro" id="IPR036818">
    <property type="entry name" value="AIDA_N_sf"/>
</dbReference>
<feature type="domain" description="C2 Aida-type" evidence="4">
    <location>
        <begin position="145"/>
        <end position="292"/>
    </location>
</feature>
<dbReference type="GO" id="GO:0016020">
    <property type="term" value="C:membrane"/>
    <property type="evidence" value="ECO:0007669"/>
    <property type="project" value="TreeGrafter"/>
</dbReference>
<dbReference type="Pfam" id="PF08910">
    <property type="entry name" value="Aida_N"/>
    <property type="match status" value="1"/>
</dbReference>
<dbReference type="Gene3D" id="2.60.40.150">
    <property type="entry name" value="C2 domain"/>
    <property type="match status" value="1"/>
</dbReference>
<dbReference type="FunFam" id="2.60.40.150:FF:000059">
    <property type="entry name" value="Axin interactor, dorsalization-associated protein"/>
    <property type="match status" value="1"/>
</dbReference>
<evidence type="ECO:0000256" key="3">
    <source>
        <dbReference type="ARBA" id="ARBA00059715"/>
    </source>
</evidence>
<evidence type="ECO:0000256" key="1">
    <source>
        <dbReference type="ARBA" id="ARBA00007205"/>
    </source>
</evidence>
<evidence type="ECO:0000313" key="5">
    <source>
        <dbReference type="EMBL" id="KAK2567723.1"/>
    </source>
</evidence>
<name>A0AAD9VAV1_ACRCE</name>
<comment type="function">
    <text evidence="3">Acts as a ventralizing factor during embryogenesis. Inhibits axin-mediated JNK activation by binding axin and disrupting axin homodimerization. This in turn antagonizes a Wnt/beta-catenin-independent dorsalization pathway activated by AXIN/JNK-signaling.</text>
</comment>